<evidence type="ECO:0000256" key="5">
    <source>
        <dbReference type="HAMAP-Rule" id="MF_01334"/>
    </source>
</evidence>
<dbReference type="InterPro" id="IPR011035">
    <property type="entry name" value="Ribosomal_bL25/Gln-tRNA_synth"/>
</dbReference>
<dbReference type="AlphaFoldDB" id="A0A7C4R4N5"/>
<dbReference type="Pfam" id="PF01386">
    <property type="entry name" value="Ribosomal_L25p"/>
    <property type="match status" value="1"/>
</dbReference>
<keyword evidence="3 5" id="KW-0689">Ribosomal protein</keyword>
<reference evidence="9" key="1">
    <citation type="journal article" date="2020" name="mSystems">
        <title>Genome- and Community-Level Interaction Insights into Carbon Utilization and Element Cycling Functions of Hydrothermarchaeota in Hydrothermal Sediment.</title>
        <authorList>
            <person name="Zhou Z."/>
            <person name="Liu Y."/>
            <person name="Xu W."/>
            <person name="Pan J."/>
            <person name="Luo Z.H."/>
            <person name="Li M."/>
        </authorList>
    </citation>
    <scope>NUCLEOTIDE SEQUENCE [LARGE SCALE GENOMIC DNA]</scope>
    <source>
        <strain evidence="9">SpSt-579</strain>
    </source>
</reference>
<dbReference type="Gene3D" id="2.170.120.20">
    <property type="entry name" value="Ribosomal protein L25, beta domain"/>
    <property type="match status" value="1"/>
</dbReference>
<keyword evidence="2 5" id="KW-0694">RNA-binding</keyword>
<evidence type="ECO:0000256" key="2">
    <source>
        <dbReference type="ARBA" id="ARBA00022884"/>
    </source>
</evidence>
<dbReference type="Pfam" id="PF14693">
    <property type="entry name" value="Ribosomal_TL5_C"/>
    <property type="match status" value="1"/>
</dbReference>
<dbReference type="InterPro" id="IPR037121">
    <property type="entry name" value="Ribosomal_bL25_C"/>
</dbReference>
<comment type="function">
    <text evidence="5">This is one of the proteins that binds to the 5S RNA in the ribosome where it forms part of the central protuberance.</text>
</comment>
<name>A0A7C4R4N5_UNCC3</name>
<evidence type="ECO:0000259" key="7">
    <source>
        <dbReference type="Pfam" id="PF01386"/>
    </source>
</evidence>
<feature type="region of interest" description="Disordered" evidence="6">
    <location>
        <begin position="212"/>
        <end position="245"/>
    </location>
</feature>
<dbReference type="NCBIfam" id="TIGR00731">
    <property type="entry name" value="bL25_bact_ctc"/>
    <property type="match status" value="1"/>
</dbReference>
<dbReference type="GO" id="GO:0008097">
    <property type="term" value="F:5S rRNA binding"/>
    <property type="evidence" value="ECO:0007669"/>
    <property type="project" value="InterPro"/>
</dbReference>
<comment type="caution">
    <text evidence="9">The sequence shown here is derived from an EMBL/GenBank/DDBJ whole genome shotgun (WGS) entry which is preliminary data.</text>
</comment>
<comment type="similarity">
    <text evidence="5">Belongs to the bacterial ribosomal protein bL25 family. CTC subfamily.</text>
</comment>
<evidence type="ECO:0000313" key="9">
    <source>
        <dbReference type="EMBL" id="HGT71200.1"/>
    </source>
</evidence>
<protein>
    <recommendedName>
        <fullName evidence="5">Large ribosomal subunit protein bL25</fullName>
    </recommendedName>
    <alternativeName>
        <fullName evidence="5">General stress protein CTC</fullName>
    </alternativeName>
</protein>
<dbReference type="SUPFAM" id="SSF50715">
    <property type="entry name" value="Ribosomal protein L25-like"/>
    <property type="match status" value="1"/>
</dbReference>
<evidence type="ECO:0000256" key="1">
    <source>
        <dbReference type="ARBA" id="ARBA00022730"/>
    </source>
</evidence>
<dbReference type="GO" id="GO:0003735">
    <property type="term" value="F:structural constituent of ribosome"/>
    <property type="evidence" value="ECO:0007669"/>
    <property type="project" value="InterPro"/>
</dbReference>
<evidence type="ECO:0000256" key="3">
    <source>
        <dbReference type="ARBA" id="ARBA00022980"/>
    </source>
</evidence>
<evidence type="ECO:0000256" key="4">
    <source>
        <dbReference type="ARBA" id="ARBA00023274"/>
    </source>
</evidence>
<dbReference type="HAMAP" id="MF_01334">
    <property type="entry name" value="Ribosomal_bL25_CTC"/>
    <property type="match status" value="1"/>
</dbReference>
<keyword evidence="1 5" id="KW-0699">rRNA-binding</keyword>
<dbReference type="Gene3D" id="2.40.240.10">
    <property type="entry name" value="Ribosomal Protein L25, Chain P"/>
    <property type="match status" value="1"/>
</dbReference>
<keyword evidence="4 5" id="KW-0687">Ribonucleoprotein</keyword>
<dbReference type="CDD" id="cd00495">
    <property type="entry name" value="Ribosomal_L25_TL5_CTC"/>
    <property type="match status" value="1"/>
</dbReference>
<sequence length="245" mass="27429">MNKDLALDTDAEEMFGRMSDHKLNATKRETTGKKVKEIRKEGLIPAVIYGKGKENINLSLNKIEFNKVFLKAGESSLIDLKIEGDSKPHNVLVYEVQYHPTSDEPIHVDFYEVRMDEEVETEIPLNFIGESLAVKDLEGTLITNKTEVTVKCLPANLPQQLDVDISKLATFEDSITAADIKIPADVELITDLEETIALVNPPRSEEELKELESEVVENVEAVEATEEKKEGGETEKESGEEDKKD</sequence>
<accession>A0A7C4R4N5</accession>
<dbReference type="InterPro" id="IPR020056">
    <property type="entry name" value="Rbsml_bL25/Gln-tRNA_synth_N"/>
</dbReference>
<dbReference type="PANTHER" id="PTHR33284">
    <property type="entry name" value="RIBOSOMAL PROTEIN L25/GLN-TRNA SYNTHETASE, ANTI-CODON-BINDING DOMAIN-CONTAINING PROTEIN"/>
    <property type="match status" value="1"/>
</dbReference>
<gene>
    <name evidence="5" type="primary">rplY</name>
    <name evidence="5" type="synonym">ctc</name>
    <name evidence="9" type="ORF">ENT43_02995</name>
</gene>
<comment type="subunit">
    <text evidence="5">Part of the 50S ribosomal subunit; part of the 5S rRNA/L5/L18/L25 subcomplex. Contacts the 5S rRNA. Binds to the 5S rRNA independently of L5 and L18.</text>
</comment>
<feature type="domain" description="Large ribosomal subunit protein bL25 L25" evidence="7">
    <location>
        <begin position="23"/>
        <end position="110"/>
    </location>
</feature>
<proteinExistence type="inferred from homology"/>
<dbReference type="GO" id="GO:0022625">
    <property type="term" value="C:cytosolic large ribosomal subunit"/>
    <property type="evidence" value="ECO:0007669"/>
    <property type="project" value="TreeGrafter"/>
</dbReference>
<feature type="domain" description="Large ribosomal subunit protein bL25 beta" evidence="8">
    <location>
        <begin position="118"/>
        <end position="203"/>
    </location>
</feature>
<organism evidence="9">
    <name type="scientific">candidate division CPR3 bacterium</name>
    <dbReference type="NCBI Taxonomy" id="2268181"/>
    <lineage>
        <taxon>Bacteria</taxon>
        <taxon>Bacteria division CPR3</taxon>
    </lineage>
</organism>
<dbReference type="EMBL" id="DSYQ01000013">
    <property type="protein sequence ID" value="HGT71200.1"/>
    <property type="molecule type" value="Genomic_DNA"/>
</dbReference>
<dbReference type="PANTHER" id="PTHR33284:SF1">
    <property type="entry name" value="RIBOSOMAL PROTEIN L25_GLN-TRNA SYNTHETASE, ANTI-CODON-BINDING DOMAIN-CONTAINING PROTEIN"/>
    <property type="match status" value="1"/>
</dbReference>
<evidence type="ECO:0000259" key="8">
    <source>
        <dbReference type="Pfam" id="PF14693"/>
    </source>
</evidence>
<dbReference type="InterPro" id="IPR020057">
    <property type="entry name" value="Ribosomal_bL25_b-dom"/>
</dbReference>
<feature type="compositionally biased region" description="Basic and acidic residues" evidence="6">
    <location>
        <begin position="225"/>
        <end position="245"/>
    </location>
</feature>
<evidence type="ECO:0000256" key="6">
    <source>
        <dbReference type="SAM" id="MobiDB-lite"/>
    </source>
</evidence>
<dbReference type="InterPro" id="IPR029751">
    <property type="entry name" value="Ribosomal_L25_dom"/>
</dbReference>
<dbReference type="GO" id="GO:0006412">
    <property type="term" value="P:translation"/>
    <property type="evidence" value="ECO:0007669"/>
    <property type="project" value="UniProtKB-UniRule"/>
</dbReference>
<dbReference type="InterPro" id="IPR020930">
    <property type="entry name" value="Ribosomal_uL5_bac-type"/>
</dbReference>
<dbReference type="InterPro" id="IPR001021">
    <property type="entry name" value="Ribosomal_bL25_long"/>
</dbReference>